<dbReference type="Proteomes" id="UP000297649">
    <property type="component" value="Unassembled WGS sequence"/>
</dbReference>
<accession>A0A6H3NJX8</accession>
<keyword evidence="2" id="KW-1185">Reference proteome</keyword>
<name>A0A6H3NJX8_9LEPT</name>
<organism evidence="1 2">
    <name type="scientific">Leptospira bandrabouensis</name>
    <dbReference type="NCBI Taxonomy" id="2484903"/>
    <lineage>
        <taxon>Bacteria</taxon>
        <taxon>Pseudomonadati</taxon>
        <taxon>Spirochaetota</taxon>
        <taxon>Spirochaetia</taxon>
        <taxon>Leptospirales</taxon>
        <taxon>Leptospiraceae</taxon>
        <taxon>Leptospira</taxon>
    </lineage>
</organism>
<protein>
    <submittedName>
        <fullName evidence="1">Uncharacterized protein</fullName>
    </submittedName>
</protein>
<reference evidence="1" key="1">
    <citation type="journal article" date="2019" name="PLoS Negl. Trop. Dis.">
        <title>Revisiting the worldwide diversity of Leptospira species in the environment.</title>
        <authorList>
            <person name="Vincent A.T."/>
            <person name="Schiettekatte O."/>
            <person name="Bourhy P."/>
            <person name="Veyrier F.J."/>
            <person name="Picardeau M."/>
        </authorList>
    </citation>
    <scope>NUCLEOTIDE SEQUENCE [LARGE SCALE GENOMIC DNA]</scope>
    <source>
        <strain evidence="1">201601109</strain>
    </source>
</reference>
<proteinExistence type="predicted"/>
<gene>
    <name evidence="1" type="ORF">EHR08_11965</name>
</gene>
<comment type="caution">
    <text evidence="1">The sequence shown here is derived from an EMBL/GenBank/DDBJ whole genome shotgun (WGS) entry which is preliminary data.</text>
</comment>
<dbReference type="EMBL" id="RQHU01000019">
    <property type="protein sequence ID" value="TGN12101.1"/>
    <property type="molecule type" value="Genomic_DNA"/>
</dbReference>
<dbReference type="RefSeq" id="WP_135746571.1">
    <property type="nucleotide sequence ID" value="NZ_RQHT01000015.1"/>
</dbReference>
<sequence length="231" mass="26028">MSEILPAYSKFEGKKIDPLVDKPIGKPSSQLPKYDAYLENSKRIIVKLRLASRFFKTNHEKLELSLVDNAFLYKEFATDLPNLKTEIDILVEQGKKLSMEAKDDFVGPKAIRLPHLLSDLSSTVNDLGGLSGELTNLLNHLKSSDSTEFANLENDNTTEKIPSLDGNNSKQSMVNSKEYKSQKLISKNINEKGSDNLIPEYSNSQMTENRILPGIEKLTTFQNYLSSRKKN</sequence>
<evidence type="ECO:0000313" key="2">
    <source>
        <dbReference type="Proteomes" id="UP000297649"/>
    </source>
</evidence>
<dbReference type="AlphaFoldDB" id="A0A6H3NJX8"/>
<evidence type="ECO:0000313" key="1">
    <source>
        <dbReference type="EMBL" id="TGN12101.1"/>
    </source>
</evidence>